<dbReference type="SUPFAM" id="SSF46689">
    <property type="entry name" value="Homeodomain-like"/>
    <property type="match status" value="1"/>
</dbReference>
<evidence type="ECO:0000256" key="3">
    <source>
        <dbReference type="ARBA" id="ARBA00023125"/>
    </source>
</evidence>
<dbReference type="PROSITE" id="PS01081">
    <property type="entry name" value="HTH_TETR_1"/>
    <property type="match status" value="1"/>
</dbReference>
<feature type="DNA-binding region" description="H-T-H motif" evidence="5">
    <location>
        <begin position="25"/>
        <end position="44"/>
    </location>
</feature>
<dbReference type="Pfam" id="PF00440">
    <property type="entry name" value="TetR_N"/>
    <property type="match status" value="1"/>
</dbReference>
<gene>
    <name evidence="7" type="ORF">AWH49_06410</name>
</gene>
<sequence length="280" mass="33144">MNEKEKYIIEQAIKLFAEKGFSATSVQEIATTCGISKGAFYLHFKSKEALLLAILHYYFQLMYDKLIAIEEEDLTPRDKFVKQIECQVREIHQHKEFLIMQARENAIPFNDEIEAFIFKMRLETHRFYRKRLMSIYGDIIKPYFWDLSIALQGIQQSFIHVMMIDKAEIDYHQFAIFLLHSADDMEAGFRKRAARPIIDPAVMNELFKDKLNDETILDWLAGLKIDWKDEDILISLDVIEQELKSESPRLPVLRGMLANLRDEPGLHEFMHFIKEYYHIK</sequence>
<dbReference type="InterPro" id="IPR050624">
    <property type="entry name" value="HTH-type_Tx_Regulator"/>
</dbReference>
<dbReference type="PRINTS" id="PR00455">
    <property type="entry name" value="HTHTETR"/>
</dbReference>
<evidence type="ECO:0000256" key="1">
    <source>
        <dbReference type="ARBA" id="ARBA00022491"/>
    </source>
</evidence>
<proteinExistence type="predicted"/>
<evidence type="ECO:0000256" key="4">
    <source>
        <dbReference type="ARBA" id="ARBA00023163"/>
    </source>
</evidence>
<dbReference type="FunFam" id="1.10.10.60:FF:000141">
    <property type="entry name" value="TetR family transcriptional regulator"/>
    <property type="match status" value="1"/>
</dbReference>
<dbReference type="Gene3D" id="1.10.357.10">
    <property type="entry name" value="Tetracycline Repressor, domain 2"/>
    <property type="match status" value="1"/>
</dbReference>
<dbReference type="EMBL" id="LQWY01000002">
    <property type="protein sequence ID" value="OAH63183.1"/>
    <property type="molecule type" value="Genomic_DNA"/>
</dbReference>
<keyword evidence="8" id="KW-1185">Reference proteome</keyword>
<evidence type="ECO:0000313" key="7">
    <source>
        <dbReference type="EMBL" id="OAH63183.1"/>
    </source>
</evidence>
<dbReference type="GO" id="GO:0045892">
    <property type="term" value="P:negative regulation of DNA-templated transcription"/>
    <property type="evidence" value="ECO:0007669"/>
    <property type="project" value="UniProtKB-ARBA"/>
</dbReference>
<dbReference type="PANTHER" id="PTHR43479">
    <property type="entry name" value="ACREF/ENVCD OPERON REPRESSOR-RELATED"/>
    <property type="match status" value="1"/>
</dbReference>
<name>A0A177LC68_9BACI</name>
<dbReference type="STRING" id="29332.AWH48_09505"/>
<evidence type="ECO:0000256" key="5">
    <source>
        <dbReference type="PROSITE-ProRule" id="PRU00335"/>
    </source>
</evidence>
<keyword evidence="1" id="KW-0678">Repressor</keyword>
<feature type="domain" description="HTH tetR-type" evidence="6">
    <location>
        <begin position="2"/>
        <end position="62"/>
    </location>
</feature>
<dbReference type="PANTHER" id="PTHR43479:SF22">
    <property type="entry name" value="TRANSCRIPTIONAL REGULATOR, TETR FAMILY"/>
    <property type="match status" value="1"/>
</dbReference>
<dbReference type="PROSITE" id="PS50977">
    <property type="entry name" value="HTH_TETR_2"/>
    <property type="match status" value="1"/>
</dbReference>
<dbReference type="Proteomes" id="UP000076935">
    <property type="component" value="Unassembled WGS sequence"/>
</dbReference>
<comment type="caution">
    <text evidence="7">The sequence shown here is derived from an EMBL/GenBank/DDBJ whole genome shotgun (WGS) entry which is preliminary data.</text>
</comment>
<dbReference type="Gene3D" id="1.10.10.60">
    <property type="entry name" value="Homeodomain-like"/>
    <property type="match status" value="1"/>
</dbReference>
<dbReference type="InterPro" id="IPR023772">
    <property type="entry name" value="DNA-bd_HTH_TetR-type_CS"/>
</dbReference>
<organism evidence="7 8">
    <name type="scientific">Domibacillus aminovorans</name>
    <dbReference type="NCBI Taxonomy" id="29332"/>
    <lineage>
        <taxon>Bacteria</taxon>
        <taxon>Bacillati</taxon>
        <taxon>Bacillota</taxon>
        <taxon>Bacilli</taxon>
        <taxon>Bacillales</taxon>
        <taxon>Bacillaceae</taxon>
        <taxon>Domibacillus</taxon>
    </lineage>
</organism>
<accession>A0A177LC68</accession>
<keyword evidence="4" id="KW-0804">Transcription</keyword>
<reference evidence="7 8" key="1">
    <citation type="submission" date="2016-01" db="EMBL/GenBank/DDBJ databases">
        <title>Investigation of taxonomic status of Bacillus aminovorans.</title>
        <authorList>
            <person name="Verma A."/>
            <person name="Pal Y."/>
            <person name="Krishnamurthi S."/>
        </authorList>
    </citation>
    <scope>NUCLEOTIDE SEQUENCE [LARGE SCALE GENOMIC DNA]</scope>
    <source>
        <strain evidence="7 8">DSM 1314</strain>
    </source>
</reference>
<evidence type="ECO:0000259" key="6">
    <source>
        <dbReference type="PROSITE" id="PS50977"/>
    </source>
</evidence>
<dbReference type="InterPro" id="IPR009057">
    <property type="entry name" value="Homeodomain-like_sf"/>
</dbReference>
<dbReference type="InterPro" id="IPR001647">
    <property type="entry name" value="HTH_TetR"/>
</dbReference>
<protein>
    <submittedName>
        <fullName evidence="7">TetR family transcriptional regulator</fullName>
    </submittedName>
</protein>
<evidence type="ECO:0000256" key="2">
    <source>
        <dbReference type="ARBA" id="ARBA00023015"/>
    </source>
</evidence>
<dbReference type="GO" id="GO:0003677">
    <property type="term" value="F:DNA binding"/>
    <property type="evidence" value="ECO:0007669"/>
    <property type="project" value="UniProtKB-UniRule"/>
</dbReference>
<keyword evidence="3 5" id="KW-0238">DNA-binding</keyword>
<dbReference type="AlphaFoldDB" id="A0A177LC68"/>
<dbReference type="RefSeq" id="WP_063964346.1">
    <property type="nucleotide sequence ID" value="NZ_JBCNAN010000047.1"/>
</dbReference>
<evidence type="ECO:0000313" key="8">
    <source>
        <dbReference type="Proteomes" id="UP000076935"/>
    </source>
</evidence>
<keyword evidence="2" id="KW-0805">Transcription regulation</keyword>